<name>A0A345ULR1_9BACT</name>
<sequence length="1094" mass="120440">MKARVNHLYKVFAVLCLFVALPTSGLSFAAAATEIPGCTDPLAQNYNSEATVNDGSCTYASQTITFTERKELAPVLEGTSGMIVWQNLFWSHNDGNDLNIYGFTFDDPLDIQALELTGLTNNDWEELTQDEHYLYMGDIGNNYGSRTNLKIYKIEKQALLRGEMVVEEIAYSYDDQTDFSPGGSLITDYDAEAFIVTDEFIYVFTKQWTSRQTSVYRMPNEAGTHVAENIATFDVEGLITGSVYLPEERLIALIGYNFPEVTTPPFIWLLYDFQGDDFFGGNKRKLNFNLFSFALHQLEAITTIDGLTYYATNEFASTTTPFPVTVPQRIHQIDLSPFLSGYLESLPAPQAFYYRGSGSLSDVSNWASNPNGSGRIPESFALNGVSWHIVSPDSLILNEPLPVSGTDARVVLGDGLFPVHLHAEAEINGSVYMNENTSIHIEGGQPPDFEHVADGTTVTISGVPDLELSESSFWTLAILESAFKALDNPKTVSIRGDLSLIHTEAALQHTDGWRFVIEGSADQTLNLQPVWSADELVIAKVAGKVQLTEGSHIRITGLLSLESGELTLLDDTSITVASGASVWDEGELQPQLNFERLITSPQSSGGNQGHWINLASPVPVAIAGTGGLLEPLWTQGFPGANENIPGSDSSVLFFTAESEDTAYTPPAENAISPGVGALVYVLENNPPDDTNAPVDFSQPLRVSGQVPWFENGMVPYAFENLHTAFDGQTNGWNLLGNPFAAWLDWGKTEGWQAADMDIFAWVWEPAAQQYRLMEMGGGVPIPDVTTAPYIAPFQAFWVRASDENPALSILPEAITREKNAETFFRPETGETEPFVRFIFEADRYESAAAVRFGDRFESGTEPSAYDAPALWPLSHNFAYLALISESHPKPYMLMSQPVGLTERIEVGMYPYAVINAEPFTGLSEMRWVIDDQLPGEWGLTLIHHETGIHINLREESSYLFHTSEGMSRSQEPFTAASGPAQLFTQPVFSLIIEPEPATSAEPLAEMPATIKLFPNYPNPFNPQTVIRFALPETADVRLTVYDSLGRRVALLADGTKSAGVHAVIFNSGNLSSGLYFYEMRTQEASIVRKMTLLK</sequence>
<dbReference type="Proteomes" id="UP000254808">
    <property type="component" value="Chromosome"/>
</dbReference>
<reference evidence="3 4" key="1">
    <citation type="submission" date="2018-03" db="EMBL/GenBank/DDBJ databases">
        <title>Phenotypic and genomic properties of Cyclonatronum proteinivorum gen. nov., sp. nov., a haloalkaliphilic bacteroidete from soda lakes possessing Na+-translocating rhodopsin.</title>
        <authorList>
            <person name="Toshchakov S.V."/>
            <person name="Korzhenkov A."/>
            <person name="Samarov N.I."/>
            <person name="Kublanov I.V."/>
            <person name="Muntyan M.S."/>
            <person name="Sorokin D.Y."/>
        </authorList>
    </citation>
    <scope>NUCLEOTIDE SEQUENCE [LARGE SCALE GENOMIC DNA]</scope>
    <source>
        <strain evidence="3 4">Omega</strain>
    </source>
</reference>
<dbReference type="NCBIfam" id="TIGR04183">
    <property type="entry name" value="Por_Secre_tail"/>
    <property type="match status" value="1"/>
</dbReference>
<feature type="signal peptide" evidence="1">
    <location>
        <begin position="1"/>
        <end position="29"/>
    </location>
</feature>
<protein>
    <submittedName>
        <fullName evidence="3">Por secretion system C-terminal sorting domain-containing protein</fullName>
    </submittedName>
</protein>
<evidence type="ECO:0000256" key="1">
    <source>
        <dbReference type="SAM" id="SignalP"/>
    </source>
</evidence>
<dbReference type="OrthoDB" id="9798438at2"/>
<evidence type="ECO:0000313" key="4">
    <source>
        <dbReference type="Proteomes" id="UP000254808"/>
    </source>
</evidence>
<feature type="domain" description="Secretion system C-terminal sorting" evidence="2">
    <location>
        <begin position="1016"/>
        <end position="1090"/>
    </location>
</feature>
<dbReference type="KEGG" id="cprv:CYPRO_2165"/>
<proteinExistence type="predicted"/>
<dbReference type="AlphaFoldDB" id="A0A345ULR1"/>
<keyword evidence="1" id="KW-0732">Signal</keyword>
<dbReference type="Gene3D" id="2.60.40.4070">
    <property type="match status" value="1"/>
</dbReference>
<evidence type="ECO:0000313" key="3">
    <source>
        <dbReference type="EMBL" id="AXJ01413.1"/>
    </source>
</evidence>
<gene>
    <name evidence="3" type="ORF">CYPRO_2165</name>
</gene>
<dbReference type="EMBL" id="CP027806">
    <property type="protein sequence ID" value="AXJ01413.1"/>
    <property type="molecule type" value="Genomic_DNA"/>
</dbReference>
<organism evidence="3 4">
    <name type="scientific">Cyclonatronum proteinivorum</name>
    <dbReference type="NCBI Taxonomy" id="1457365"/>
    <lineage>
        <taxon>Bacteria</taxon>
        <taxon>Pseudomonadati</taxon>
        <taxon>Balneolota</taxon>
        <taxon>Balneolia</taxon>
        <taxon>Balneolales</taxon>
        <taxon>Cyclonatronaceae</taxon>
        <taxon>Cyclonatronum</taxon>
    </lineage>
</organism>
<dbReference type="InterPro" id="IPR026444">
    <property type="entry name" value="Secre_tail"/>
</dbReference>
<accession>A0A345ULR1</accession>
<evidence type="ECO:0000259" key="2">
    <source>
        <dbReference type="Pfam" id="PF18962"/>
    </source>
</evidence>
<dbReference type="Pfam" id="PF18962">
    <property type="entry name" value="Por_Secre_tail"/>
    <property type="match status" value="1"/>
</dbReference>
<feature type="chain" id="PRO_5016624814" evidence="1">
    <location>
        <begin position="30"/>
        <end position="1094"/>
    </location>
</feature>
<keyword evidence="4" id="KW-1185">Reference proteome</keyword>